<evidence type="ECO:0000256" key="12">
    <source>
        <dbReference type="SAM" id="Coils"/>
    </source>
</evidence>
<protein>
    <recommendedName>
        <fullName evidence="11">Type I restriction enzyme endonuclease subunit</fullName>
        <shortName evidence="11">R protein</shortName>
        <ecNumber evidence="11">3.1.21.3</ecNumber>
    </recommendedName>
</protein>
<evidence type="ECO:0000256" key="5">
    <source>
        <dbReference type="ARBA" id="ARBA00022741"/>
    </source>
</evidence>
<keyword evidence="5 11" id="KW-0547">Nucleotide-binding</keyword>
<dbReference type="GO" id="GO:0009307">
    <property type="term" value="P:DNA restriction-modification system"/>
    <property type="evidence" value="ECO:0007669"/>
    <property type="project" value="UniProtKB-KW"/>
</dbReference>
<dbReference type="InterPro" id="IPR027417">
    <property type="entry name" value="P-loop_NTPase"/>
</dbReference>
<dbReference type="GO" id="GO:0003677">
    <property type="term" value="F:DNA binding"/>
    <property type="evidence" value="ECO:0007669"/>
    <property type="project" value="UniProtKB-KW"/>
</dbReference>
<dbReference type="Pfam" id="PF04313">
    <property type="entry name" value="HSDR_N"/>
    <property type="match status" value="1"/>
</dbReference>
<dbReference type="InterPro" id="IPR040980">
    <property type="entry name" value="SWI2_SNF2"/>
</dbReference>
<dbReference type="InterPro" id="IPR007409">
    <property type="entry name" value="Restrct_endonuc_type1_HsdR_N"/>
</dbReference>
<dbReference type="Pfam" id="PF18766">
    <property type="entry name" value="SWI2_SNF2"/>
    <property type="match status" value="1"/>
</dbReference>
<dbReference type="NCBIfam" id="TIGR00348">
    <property type="entry name" value="hsdR"/>
    <property type="match status" value="1"/>
</dbReference>
<keyword evidence="7" id="KW-0255">Endonuclease</keyword>
<comment type="function">
    <text evidence="11">Subunit R is required for both nuclease and ATPase activities, but not for modification.</text>
</comment>
<keyword evidence="6 11" id="KW-0680">Restriction system</keyword>
<evidence type="ECO:0000256" key="1">
    <source>
        <dbReference type="ARBA" id="ARBA00000851"/>
    </source>
</evidence>
<proteinExistence type="inferred from homology"/>
<evidence type="ECO:0000256" key="8">
    <source>
        <dbReference type="ARBA" id="ARBA00022801"/>
    </source>
</evidence>
<dbReference type="Proteomes" id="UP000199086">
    <property type="component" value="Unassembled WGS sequence"/>
</dbReference>
<feature type="coiled-coil region" evidence="12">
    <location>
        <begin position="471"/>
        <end position="498"/>
    </location>
</feature>
<sequence>MSGLDERHSVQQPIVDRLVELGWTHVPGEQLGREIEQVFLESDLVAGLRRLNPLIDEEPGRAGEVMKELRALTLAVEDDGLVETNRAMAAWLRGLRTHKFAGLPRHSPVRLIDLEHPTNNRLVVADEVTYGTIGRKARFDIVLYVNGIPLVVIECKTAVDRKISWLKGAREVADHYQPGWPAFFVPNVFNVATEGKELAYGTTGAPLDFWELWGPARTAPKLTDVLESVASLLAPATVLSLLDDFTLYEEPQDNLGGGLKKLIARYMQYDAVQLMAARAHDGLKRRGLIYHTQGTGKTLAMVFAAAKILRDPALENPTIVLIADRVQLVNQMWDQFRTTGMPRLLTPPNAADLRAKLGDKEHGGTDQRGLIFSTVHKFAGAPADLNTRRNIVVLVDEAHRTQEGGLGLTMRAALPNALFFAFSGTPLAELDRNTFATFGDPDDPGKALHTYTSDQAIADGVVVPIHVAPRLVRFQLDKDKLDEAFEQLAAEENLSEEEADIVSRRASRVGTFFSNPARIRAVCADIVEHFYSTLDPLGMKAQIVVYDRAACVDYHRELTRLLQARYTAGEPLDEAAVVMTLVGGKDDDKDWDDYGLTDTQEGDLLKRFRTFGDPLKFLIVTAKLGTGFNAPIEGVMYLDKPLKKHTLFQTITRTNRTWKNPQTGQEKRYGLVVDYVGLGDGFARAMAPANPDQEQRSIEVDGLIDIFENGLKLAMRRFAGLDVTHVGATTLLQAQQRVPTSDLDDFAAEFNMLEGIWEAVAPHTRLLAHKDPYRFLAKVYASLQPSSRDDEIVWIRVGAKTLELVHAHMGEVTVDATRPTVVIADTDTIRRLAEEGLLPDITDVEHKSADEVIDTIANRLKKRIAGPNGDHIIYRSLAERLDSLRMRTLTAAENSIEWLRELFTVAKDLTAAEKAEDEQGRTGLDLLPNPNIGALTQIFREYAPPETPTMIERVVTDIDALVSQITAGDRDWLNAQKADRAVRRGVRVVLRKYELHTVDGLFERAYDYIAEHY</sequence>
<evidence type="ECO:0000256" key="2">
    <source>
        <dbReference type="ARBA" id="ARBA00008598"/>
    </source>
</evidence>
<evidence type="ECO:0000256" key="3">
    <source>
        <dbReference type="ARBA" id="ARBA00011296"/>
    </source>
</evidence>
<dbReference type="InterPro" id="IPR014001">
    <property type="entry name" value="Helicase_ATP-bd"/>
</dbReference>
<evidence type="ECO:0000256" key="11">
    <source>
        <dbReference type="RuleBase" id="RU364115"/>
    </source>
</evidence>
<evidence type="ECO:0000313" key="14">
    <source>
        <dbReference type="EMBL" id="SDC08321.1"/>
    </source>
</evidence>
<reference evidence="14 15" key="1">
    <citation type="submission" date="2016-06" db="EMBL/GenBank/DDBJ databases">
        <authorList>
            <person name="Olsen C.W."/>
            <person name="Carey S."/>
            <person name="Hinshaw L."/>
            <person name="Karasin A.I."/>
        </authorList>
    </citation>
    <scope>NUCLEOTIDE SEQUENCE [LARGE SCALE GENOMIC DNA]</scope>
    <source>
        <strain evidence="14 15">LZ-22</strain>
    </source>
</reference>
<dbReference type="InterPro" id="IPR051268">
    <property type="entry name" value="Type-I_R_enzyme_R_subunit"/>
</dbReference>
<dbReference type="SUPFAM" id="SSF52540">
    <property type="entry name" value="P-loop containing nucleoside triphosphate hydrolases"/>
    <property type="match status" value="1"/>
</dbReference>
<dbReference type="PANTHER" id="PTHR30195:SF15">
    <property type="entry name" value="TYPE I RESTRICTION ENZYME HINDI ENDONUCLEASE SUBUNIT"/>
    <property type="match status" value="1"/>
</dbReference>
<dbReference type="CDD" id="cd18800">
    <property type="entry name" value="SF2_C_EcoR124I-like"/>
    <property type="match status" value="1"/>
</dbReference>
<dbReference type="SMART" id="SM00487">
    <property type="entry name" value="DEXDc"/>
    <property type="match status" value="1"/>
</dbReference>
<name>A0A1G6IPG3_9ACTN</name>
<evidence type="ECO:0000259" key="13">
    <source>
        <dbReference type="PROSITE" id="PS51192"/>
    </source>
</evidence>
<comment type="catalytic activity">
    <reaction evidence="1 11">
        <text>Endonucleolytic cleavage of DNA to give random double-stranded fragments with terminal 5'-phosphates, ATP is simultaneously hydrolyzed.</text>
        <dbReference type="EC" id="3.1.21.3"/>
    </reaction>
</comment>
<dbReference type="CDD" id="cd22332">
    <property type="entry name" value="HsdR_N"/>
    <property type="match status" value="1"/>
</dbReference>
<dbReference type="Gene3D" id="3.90.1570.50">
    <property type="match status" value="1"/>
</dbReference>
<dbReference type="EC" id="3.1.21.3" evidence="11"/>
<evidence type="ECO:0000256" key="7">
    <source>
        <dbReference type="ARBA" id="ARBA00022759"/>
    </source>
</evidence>
<keyword evidence="8 11" id="KW-0378">Hydrolase</keyword>
<dbReference type="InterPro" id="IPR055180">
    <property type="entry name" value="HsdR_RecA-like_helicase_dom_2"/>
</dbReference>
<evidence type="ECO:0000256" key="9">
    <source>
        <dbReference type="ARBA" id="ARBA00022840"/>
    </source>
</evidence>
<keyword evidence="4" id="KW-0540">Nuclease</keyword>
<dbReference type="EMBL" id="FMYF01000020">
    <property type="protein sequence ID" value="SDC08321.1"/>
    <property type="molecule type" value="Genomic_DNA"/>
</dbReference>
<dbReference type="STRING" id="1577474.GA0111570_1207"/>
<dbReference type="PROSITE" id="PS51192">
    <property type="entry name" value="HELICASE_ATP_BIND_1"/>
    <property type="match status" value="1"/>
</dbReference>
<accession>A0A1G6IPG3</accession>
<keyword evidence="12" id="KW-0175">Coiled coil</keyword>
<keyword evidence="9 11" id="KW-0067">ATP-binding</keyword>
<keyword evidence="10 11" id="KW-0238">DNA-binding</keyword>
<gene>
    <name evidence="14" type="ORF">GA0111570_1207</name>
</gene>
<keyword evidence="15" id="KW-1185">Reference proteome</keyword>
<feature type="domain" description="Helicase ATP-binding" evidence="13">
    <location>
        <begin position="278"/>
        <end position="444"/>
    </location>
</feature>
<dbReference type="InterPro" id="IPR004473">
    <property type="entry name" value="Restrct_endonuc_typeI_HsdR"/>
</dbReference>
<comment type="similarity">
    <text evidence="2 11">Belongs to the HsdR family.</text>
</comment>
<dbReference type="GO" id="GO:0009035">
    <property type="term" value="F:type I site-specific deoxyribonuclease activity"/>
    <property type="evidence" value="ECO:0007669"/>
    <property type="project" value="UniProtKB-EC"/>
</dbReference>
<dbReference type="RefSeq" id="WP_092613845.1">
    <property type="nucleotide sequence ID" value="NZ_FMYF01000020.1"/>
</dbReference>
<dbReference type="PANTHER" id="PTHR30195">
    <property type="entry name" value="TYPE I SITE-SPECIFIC DEOXYRIBONUCLEASE PROTEIN SUBUNIT M AND R"/>
    <property type="match status" value="1"/>
</dbReference>
<dbReference type="Pfam" id="PF22679">
    <property type="entry name" value="T1R_D3-like"/>
    <property type="match status" value="1"/>
</dbReference>
<dbReference type="Gene3D" id="3.40.50.300">
    <property type="entry name" value="P-loop containing nucleotide triphosphate hydrolases"/>
    <property type="match status" value="2"/>
</dbReference>
<evidence type="ECO:0000313" key="15">
    <source>
        <dbReference type="Proteomes" id="UP000199086"/>
    </source>
</evidence>
<comment type="subunit">
    <text evidence="3 11">The type I restriction/modification system is composed of three polypeptides R, M and S.</text>
</comment>
<dbReference type="AlphaFoldDB" id="A0A1G6IPG3"/>
<evidence type="ECO:0000256" key="4">
    <source>
        <dbReference type="ARBA" id="ARBA00022722"/>
    </source>
</evidence>
<dbReference type="GO" id="GO:0005524">
    <property type="term" value="F:ATP binding"/>
    <property type="evidence" value="ECO:0007669"/>
    <property type="project" value="UniProtKB-KW"/>
</dbReference>
<evidence type="ECO:0000256" key="10">
    <source>
        <dbReference type="ARBA" id="ARBA00023125"/>
    </source>
</evidence>
<evidence type="ECO:0000256" key="6">
    <source>
        <dbReference type="ARBA" id="ARBA00022747"/>
    </source>
</evidence>
<organism evidence="14 15">
    <name type="scientific">Raineyella antarctica</name>
    <dbReference type="NCBI Taxonomy" id="1577474"/>
    <lineage>
        <taxon>Bacteria</taxon>
        <taxon>Bacillati</taxon>
        <taxon>Actinomycetota</taxon>
        <taxon>Actinomycetes</taxon>
        <taxon>Propionibacteriales</taxon>
        <taxon>Propionibacteriaceae</taxon>
        <taxon>Raineyella</taxon>
    </lineage>
</organism>
<dbReference type="OrthoDB" id="9758243at2"/>